<feature type="region of interest" description="Disordered" evidence="1">
    <location>
        <begin position="1"/>
        <end position="92"/>
    </location>
</feature>
<dbReference type="InterPro" id="IPR000904">
    <property type="entry name" value="Sec7_dom"/>
</dbReference>
<dbReference type="OrthoDB" id="430364at2759"/>
<dbReference type="Gene3D" id="1.10.1000.11">
    <property type="entry name" value="Arf Nucleotide-binding Site Opener,domain 2"/>
    <property type="match status" value="1"/>
</dbReference>
<feature type="compositionally biased region" description="Polar residues" evidence="1">
    <location>
        <begin position="1225"/>
        <end position="1235"/>
    </location>
</feature>
<protein>
    <recommendedName>
        <fullName evidence="2">SEC7 domain-containing protein</fullName>
    </recommendedName>
</protein>
<dbReference type="Gene3D" id="1.10.220.20">
    <property type="match status" value="1"/>
</dbReference>
<feature type="compositionally biased region" description="Polar residues" evidence="1">
    <location>
        <begin position="261"/>
        <end position="271"/>
    </location>
</feature>
<sequence length="1362" mass="149666">MIPSPSSRSTSLPSSAQSPTSASPVSPSRSRGNQFYHSDPIPQSPTRPSIDLARPFSPAPSQPQPQPPSSPTATKHTSLGEMPTSHRNWINNISNNTTIDQNLHSTSNFTTKPASSSSERALQFNTSEIERSFQALLKKQPIATPGPSLLQSKTHRHLHPKDASQPRHLLTTGTQIQLRPLPGSPNSSHLSHSPIFGSPAAEHARHWIKSAGLGRDHISDSESEQRESSDHDSYEDSQQQQWQIDYDHHIAGHVELEIEAESSSNTAVDSKQQQLQQQLQQRQQQQPSWTGKVHPMFNMSDPQGVRDHGLYPGLISPTAGQPSIRTKDQSAIHPLSPVPPSPSSGTSTPRMPQSRSPEIRPQVVLHPPGDAALGFDLGSIPPLAPIAVNQPLPPLPPLPAQPPSTPDQSRLRSKQVNSNSSCTSKRSNTPTKKSSKTNLLAVKPIPFTEKKPVSLTNPPRKCIHHGKILQVINTSTVKDRYLFLFSDILVIAKPMSDGHPTIDSRFQVKDVIELKKISLSLSRDKYDSKSGDAGSSGNRKIPPVLAEFIHTFDQSPIRALNTFIQKRALHPDPVSVAHLLFKTPELSRTQLALFLSNPANKHVYRAFLDQCQFAGVLLDEALRTLLSRLSLPNRVDSQRSNGHSDRTFNSVDYLLEEFTRRWYEVNVNVVVYDASIAHKLVIAMIVLNAQLHNNEGAGIVRDREEVGTLVRPRVASQPSTPTIPSTPVMESTLPAPLVPAPQQYLAMELDDLTLFPTPTKDSFVEMFQLLDQQRIVSRDTLLNIFLSISHQPLDIEFDKMDTHTSNPKSNLVAARKLWPILISPAVLPPRLTLKIPSDSITITVPVLNPHFSIHVGGRDLKCEPSVLEFGSHRSQRFKITGLVPGKKTLTIHPRLVSDKGSPEQFYDLQNLPTKHTVAIERQFMRHTFQISLLNDLGTRRRYLFGTSSATEKDEWARVLTECLLVAKGQNAVRLNEHTGLEQSIGLQILKELLLGVEASDEDELGATQPNGKPEPVPSLPIPIPLPGVPPPALGLGIPLDGLGMAGKTVVGSPLSAVSPKVLPPTGHASPTLGTGAAVGIPGGPVSGGANGAEWTSANMLKDAWMCKMPRPGSAIPDRHGWELVRLVEQNSLMALMLGFMGALGRDRLRRVEAVRRAMEEEARLAEEDGFEEEEEEEEEEYEDEDEDEGFEEDEYEDGLYEDVIEEGAEAEGEEEDDDGSRSESTASNNNNSMNGYDSGGRGRRRRPGPNFSRLPQPPRRRRSVIVGAEPAFERFATTASNHNATSSDSAFGRIATTVVVGAAAADADRERVERMEKLEEGDEEESHDDERMALSEDSEDGVVSAVSGKVRQVKGKEIWWTQ</sequence>
<feature type="compositionally biased region" description="Low complexity" evidence="1">
    <location>
        <begin position="272"/>
        <end position="286"/>
    </location>
</feature>
<dbReference type="GO" id="GO:0032012">
    <property type="term" value="P:regulation of ARF protein signal transduction"/>
    <property type="evidence" value="ECO:0007669"/>
    <property type="project" value="InterPro"/>
</dbReference>
<dbReference type="SUPFAM" id="SSF50729">
    <property type="entry name" value="PH domain-like"/>
    <property type="match status" value="1"/>
</dbReference>
<keyword evidence="4" id="KW-1185">Reference proteome</keyword>
<dbReference type="Proteomes" id="UP000707451">
    <property type="component" value="Unassembled WGS sequence"/>
</dbReference>
<organism evidence="3 4">
    <name type="scientific">Linnemannia hyalina</name>
    <dbReference type="NCBI Taxonomy" id="64524"/>
    <lineage>
        <taxon>Eukaryota</taxon>
        <taxon>Fungi</taxon>
        <taxon>Fungi incertae sedis</taxon>
        <taxon>Mucoromycota</taxon>
        <taxon>Mortierellomycotina</taxon>
        <taxon>Mortierellomycetes</taxon>
        <taxon>Mortierellales</taxon>
        <taxon>Mortierellaceae</taxon>
        <taxon>Linnemannia</taxon>
    </lineage>
</organism>
<feature type="compositionally biased region" description="Pro residues" evidence="1">
    <location>
        <begin position="57"/>
        <end position="70"/>
    </location>
</feature>
<dbReference type="EMBL" id="JAHRHY010000011">
    <property type="protein sequence ID" value="KAG9065480.1"/>
    <property type="molecule type" value="Genomic_DNA"/>
</dbReference>
<feature type="compositionally biased region" description="Pro residues" evidence="1">
    <location>
        <begin position="391"/>
        <end position="405"/>
    </location>
</feature>
<dbReference type="PANTHER" id="PTHR10663">
    <property type="entry name" value="GUANYL-NUCLEOTIDE EXCHANGE FACTOR"/>
    <property type="match status" value="1"/>
</dbReference>
<dbReference type="PROSITE" id="PS50190">
    <property type="entry name" value="SEC7"/>
    <property type="match status" value="1"/>
</dbReference>
<feature type="compositionally biased region" description="Acidic residues" evidence="1">
    <location>
        <begin position="1167"/>
        <end position="1218"/>
    </location>
</feature>
<evidence type="ECO:0000313" key="4">
    <source>
        <dbReference type="Proteomes" id="UP000707451"/>
    </source>
</evidence>
<comment type="caution">
    <text evidence="3">The sequence shown here is derived from an EMBL/GenBank/DDBJ whole genome shotgun (WGS) entry which is preliminary data.</text>
</comment>
<feature type="compositionally biased region" description="Low complexity" evidence="1">
    <location>
        <begin position="1"/>
        <end position="30"/>
    </location>
</feature>
<reference evidence="3" key="1">
    <citation type="submission" date="2021-06" db="EMBL/GenBank/DDBJ databases">
        <title>Genome Sequence of Mortierella hyaline Strain SCG-10, a Cold-Adapted, Nitrate-Reducing Fungus Isolated from Soil in Minnesota, USA.</title>
        <authorList>
            <person name="Aldossari N."/>
        </authorList>
    </citation>
    <scope>NUCLEOTIDE SEQUENCE</scope>
    <source>
        <strain evidence="3">SCG-10</strain>
    </source>
</reference>
<feature type="compositionally biased region" description="Polar residues" evidence="1">
    <location>
        <begin position="414"/>
        <end position="436"/>
    </location>
</feature>
<feature type="region of interest" description="Disordered" evidence="1">
    <location>
        <begin position="1161"/>
        <end position="1268"/>
    </location>
</feature>
<evidence type="ECO:0000256" key="1">
    <source>
        <dbReference type="SAM" id="MobiDB-lite"/>
    </source>
</evidence>
<accession>A0A9P7XQI6</accession>
<feature type="compositionally biased region" description="Basic and acidic residues" evidence="1">
    <location>
        <begin position="1306"/>
        <end position="1318"/>
    </location>
</feature>
<feature type="region of interest" description="Disordered" evidence="1">
    <location>
        <begin position="177"/>
        <end position="197"/>
    </location>
</feature>
<dbReference type="SUPFAM" id="SSF48425">
    <property type="entry name" value="Sec7 domain"/>
    <property type="match status" value="1"/>
</dbReference>
<feature type="region of interest" description="Disordered" evidence="1">
    <location>
        <begin position="214"/>
        <end position="240"/>
    </location>
</feature>
<dbReference type="InterPro" id="IPR011993">
    <property type="entry name" value="PH-like_dom_sf"/>
</dbReference>
<feature type="region of interest" description="Disordered" evidence="1">
    <location>
        <begin position="260"/>
        <end position="364"/>
    </location>
</feature>
<dbReference type="Pfam" id="PF01369">
    <property type="entry name" value="Sec7"/>
    <property type="match status" value="1"/>
</dbReference>
<gene>
    <name evidence="3" type="ORF">KI688_001766</name>
</gene>
<evidence type="ECO:0000313" key="3">
    <source>
        <dbReference type="EMBL" id="KAG9065480.1"/>
    </source>
</evidence>
<dbReference type="InterPro" id="IPR035999">
    <property type="entry name" value="Sec7_dom_sf"/>
</dbReference>
<dbReference type="Gene3D" id="2.30.29.30">
    <property type="entry name" value="Pleckstrin-homology domain (PH domain)/Phosphotyrosine-binding domain (PTB)"/>
    <property type="match status" value="1"/>
</dbReference>
<name>A0A9P7XQI6_9FUNG</name>
<feature type="domain" description="SEC7" evidence="2">
    <location>
        <begin position="552"/>
        <end position="791"/>
    </location>
</feature>
<feature type="compositionally biased region" description="Low complexity" evidence="1">
    <location>
        <begin position="343"/>
        <end position="352"/>
    </location>
</feature>
<dbReference type="GO" id="GO:0005085">
    <property type="term" value="F:guanyl-nucleotide exchange factor activity"/>
    <property type="evidence" value="ECO:0007669"/>
    <property type="project" value="InterPro"/>
</dbReference>
<feature type="region of interest" description="Disordered" evidence="1">
    <location>
        <begin position="391"/>
        <end position="436"/>
    </location>
</feature>
<evidence type="ECO:0000259" key="2">
    <source>
        <dbReference type="PROSITE" id="PS50190"/>
    </source>
</evidence>
<feature type="region of interest" description="Disordered" evidence="1">
    <location>
        <begin position="1305"/>
        <end position="1347"/>
    </location>
</feature>
<dbReference type="InterPro" id="IPR023394">
    <property type="entry name" value="Sec7_C_sf"/>
</dbReference>
<proteinExistence type="predicted"/>
<feature type="compositionally biased region" description="Basic and acidic residues" evidence="1">
    <location>
        <begin position="214"/>
        <end position="234"/>
    </location>
</feature>
<dbReference type="SMART" id="SM00222">
    <property type="entry name" value="Sec7"/>
    <property type="match status" value="1"/>
</dbReference>